<dbReference type="AlphaFoldDB" id="A0A1K2I0S9"/>
<feature type="compositionally biased region" description="Low complexity" evidence="2">
    <location>
        <begin position="40"/>
        <end position="59"/>
    </location>
</feature>
<sequence>MAERKSGPVKPPMIDLEARPASPKGKDAMGGAAPTPEPAAPTAAPVETAHEPVAAENAVPPAPPAEPAASLTTDKPAPEAPATAPRPEPAAPQETETASAADRGDRKRTPPPPPPPPPPPVAPALRREGVGPAGLAATALVGGVLGLAISLGLASAGLWPQPEPDARLAQLYGALPEIETLPQIDERLGALDAGLAGQTEQLGALSSAQSALETELNEGLARVTGVAEAARFDPSTLPPPADLSGLRNDLNALSARLDAIAAGASPADATAMGESLAALEQRLAAAEAALAASAARAEETEARLAELTPAAPPAETAQQSLDAQLRLPLLLSGLEAALAAGRPFASELQGLVSIRSDLPASEALTGAAAIGLPRPDTLSARFESLLPAIIAAGTRTETGDWVSDALAWGRALLALRPASEQAGDTPEAVLSRLEAAIARRDYAAARDLFAALPAPMREAAAPLPAEIAALAEADALIAALRAGATTETAS</sequence>
<feature type="region of interest" description="Disordered" evidence="2">
    <location>
        <begin position="1"/>
        <end position="127"/>
    </location>
</feature>
<name>A0A1K2I0S9_9HYPH</name>
<evidence type="ECO:0000313" key="3">
    <source>
        <dbReference type="EMBL" id="SFZ85388.1"/>
    </source>
</evidence>
<keyword evidence="4" id="KW-1185">Reference proteome</keyword>
<organism evidence="3 4">
    <name type="scientific">Devosia enhydra</name>
    <dbReference type="NCBI Taxonomy" id="665118"/>
    <lineage>
        <taxon>Bacteria</taxon>
        <taxon>Pseudomonadati</taxon>
        <taxon>Pseudomonadota</taxon>
        <taxon>Alphaproteobacteria</taxon>
        <taxon>Hyphomicrobiales</taxon>
        <taxon>Devosiaceae</taxon>
        <taxon>Devosia</taxon>
    </lineage>
</organism>
<evidence type="ECO:0000256" key="2">
    <source>
        <dbReference type="SAM" id="MobiDB-lite"/>
    </source>
</evidence>
<protein>
    <submittedName>
        <fullName evidence="3">Uncharacterized conserved protein</fullName>
    </submittedName>
</protein>
<dbReference type="EMBL" id="FPKU01000002">
    <property type="protein sequence ID" value="SFZ85388.1"/>
    <property type="molecule type" value="Genomic_DNA"/>
</dbReference>
<evidence type="ECO:0000313" key="4">
    <source>
        <dbReference type="Proteomes" id="UP000183447"/>
    </source>
</evidence>
<proteinExistence type="predicted"/>
<keyword evidence="1" id="KW-0175">Coiled coil</keyword>
<dbReference type="RefSeq" id="WP_072343538.1">
    <property type="nucleotide sequence ID" value="NZ_FPKU01000002.1"/>
</dbReference>
<reference evidence="3 4" key="1">
    <citation type="submission" date="2016-11" db="EMBL/GenBank/DDBJ databases">
        <authorList>
            <person name="Jaros S."/>
            <person name="Januszkiewicz K."/>
            <person name="Wedrychowicz H."/>
        </authorList>
    </citation>
    <scope>NUCLEOTIDE SEQUENCE [LARGE SCALE GENOMIC DNA]</scope>
    <source>
        <strain evidence="3 4">ATCC 23634</strain>
    </source>
</reference>
<dbReference type="STRING" id="665118.SAMN02983003_2550"/>
<gene>
    <name evidence="3" type="ORF">SAMN02983003_2550</name>
</gene>
<dbReference type="Proteomes" id="UP000183447">
    <property type="component" value="Unassembled WGS sequence"/>
</dbReference>
<accession>A0A1K2I0S9</accession>
<feature type="compositionally biased region" description="Low complexity" evidence="2">
    <location>
        <begin position="91"/>
        <end position="101"/>
    </location>
</feature>
<feature type="coiled-coil region" evidence="1">
    <location>
        <begin position="269"/>
        <end position="303"/>
    </location>
</feature>
<dbReference type="Gene3D" id="1.10.287.1490">
    <property type="match status" value="1"/>
</dbReference>
<evidence type="ECO:0000256" key="1">
    <source>
        <dbReference type="SAM" id="Coils"/>
    </source>
</evidence>
<feature type="compositionally biased region" description="Pro residues" evidence="2">
    <location>
        <begin position="110"/>
        <end position="122"/>
    </location>
</feature>